<organism evidence="4">
    <name type="scientific">Cyprideis torosa</name>
    <dbReference type="NCBI Taxonomy" id="163714"/>
    <lineage>
        <taxon>Eukaryota</taxon>
        <taxon>Metazoa</taxon>
        <taxon>Ecdysozoa</taxon>
        <taxon>Arthropoda</taxon>
        <taxon>Crustacea</taxon>
        <taxon>Oligostraca</taxon>
        <taxon>Ostracoda</taxon>
        <taxon>Podocopa</taxon>
        <taxon>Podocopida</taxon>
        <taxon>Cytherocopina</taxon>
        <taxon>Cytheroidea</taxon>
        <taxon>Cytherideidae</taxon>
        <taxon>Cyprideis</taxon>
    </lineage>
</organism>
<dbReference type="AlphaFoldDB" id="A0A7R8W5B8"/>
<dbReference type="InterPro" id="IPR044245">
    <property type="entry name" value="Spartan"/>
</dbReference>
<sequence>MALASAGALPLGHPEWDFLDPNPDVFALFVQFNAQLFDNILGPVSVRWSKRMTLCAGTCSYSRQGGCVVSLSEPLLKLRPRKDLIETLIHEMIHAYVFLTGGELNRDDHGPKFKSKMQAINREHGLNISVYHSFHDEVAAYRVHRWRCDGPCQRRGPFYGFVSRSTNRAPGRYDRWFSDHQRTCGGTFQKIAEPEGYGKKKKKSDSLQASKSDTAVGSPKKGSIDRFFKPIPLKAAEMPVQPKSVEDFTLGNSGGEEEVLNATEACPICGMRMRVIELLDHAAACESVNPGDEISAPENSEKQKTEVVDLTEECEDVLASKQKCPTCRQEMKVMDLLSHASICVENAGVGLNTVSSTSRDSPIIGIESTKESSHTTDEKQFKRSVQDKVRSVWANKRFKSGLNPEPVVSPVDTMQPSGSKSVECPLCSRHFHVDIIETHCSDCCG</sequence>
<comment type="subcellular location">
    <subcellularLocation>
        <location evidence="1">Nucleus</location>
    </subcellularLocation>
</comment>
<evidence type="ECO:0000256" key="3">
    <source>
        <dbReference type="SAM" id="MobiDB-lite"/>
    </source>
</evidence>
<feature type="region of interest" description="Disordered" evidence="3">
    <location>
        <begin position="189"/>
        <end position="221"/>
    </location>
</feature>
<evidence type="ECO:0000256" key="1">
    <source>
        <dbReference type="ARBA" id="ARBA00004123"/>
    </source>
</evidence>
<name>A0A7R8W5B8_9CRUS</name>
<dbReference type="Pfam" id="PF22934">
    <property type="entry name" value="SPRTN_ZBD"/>
    <property type="match status" value="1"/>
</dbReference>
<dbReference type="PANTHER" id="PTHR21220">
    <property type="entry name" value="DNA-DEPENDENT METALLOPROTEASE SPRTN"/>
    <property type="match status" value="1"/>
</dbReference>
<feature type="compositionally biased region" description="Polar residues" evidence="3">
    <location>
        <begin position="206"/>
        <end position="215"/>
    </location>
</feature>
<dbReference type="OrthoDB" id="5236983at2759"/>
<dbReference type="Pfam" id="PF10263">
    <property type="entry name" value="SprT-like"/>
    <property type="match status" value="1"/>
</dbReference>
<gene>
    <name evidence="4" type="ORF">CTOB1V02_LOCUS3129</name>
</gene>
<evidence type="ECO:0000256" key="2">
    <source>
        <dbReference type="ARBA" id="ARBA00023242"/>
    </source>
</evidence>
<dbReference type="GO" id="GO:0031593">
    <property type="term" value="F:polyubiquitin modification-dependent protein binding"/>
    <property type="evidence" value="ECO:0007669"/>
    <property type="project" value="TreeGrafter"/>
</dbReference>
<dbReference type="EMBL" id="OB660519">
    <property type="protein sequence ID" value="CAD7225183.1"/>
    <property type="molecule type" value="Genomic_DNA"/>
</dbReference>
<dbReference type="GO" id="GO:0004222">
    <property type="term" value="F:metalloendopeptidase activity"/>
    <property type="evidence" value="ECO:0007669"/>
    <property type="project" value="InterPro"/>
</dbReference>
<dbReference type="PANTHER" id="PTHR21220:SF0">
    <property type="entry name" value="DNA-DEPENDENT METALLOPROTEASE SPRTN"/>
    <property type="match status" value="1"/>
</dbReference>
<dbReference type="InterPro" id="IPR055220">
    <property type="entry name" value="SPRTN_ZBD"/>
</dbReference>
<dbReference type="GO" id="GO:0006974">
    <property type="term" value="P:DNA damage response"/>
    <property type="evidence" value="ECO:0007669"/>
    <property type="project" value="InterPro"/>
</dbReference>
<dbReference type="SMART" id="SM00731">
    <property type="entry name" value="SprT"/>
    <property type="match status" value="1"/>
</dbReference>
<protein>
    <submittedName>
        <fullName evidence="4">Uncharacterized protein</fullName>
    </submittedName>
</protein>
<dbReference type="InterPro" id="IPR006640">
    <property type="entry name" value="SprT-like_domain"/>
</dbReference>
<proteinExistence type="predicted"/>
<reference evidence="4" key="1">
    <citation type="submission" date="2020-11" db="EMBL/GenBank/DDBJ databases">
        <authorList>
            <person name="Tran Van P."/>
        </authorList>
    </citation>
    <scope>NUCLEOTIDE SEQUENCE</scope>
</reference>
<accession>A0A7R8W5B8</accession>
<dbReference type="GO" id="GO:0003697">
    <property type="term" value="F:single-stranded DNA binding"/>
    <property type="evidence" value="ECO:0007669"/>
    <property type="project" value="InterPro"/>
</dbReference>
<keyword evidence="2" id="KW-0539">Nucleus</keyword>
<dbReference type="GO" id="GO:0005634">
    <property type="term" value="C:nucleus"/>
    <property type="evidence" value="ECO:0007669"/>
    <property type="project" value="UniProtKB-SubCell"/>
</dbReference>
<evidence type="ECO:0000313" key="4">
    <source>
        <dbReference type="EMBL" id="CAD7225183.1"/>
    </source>
</evidence>